<reference evidence="6" key="1">
    <citation type="submission" date="2019-03" db="EMBL/GenBank/DDBJ databases">
        <title>Metabolic reconstructions from genomes of highly enriched 'Candidatus Accumulibacter' and 'Candidatus Competibacter' bioreactor populations.</title>
        <authorList>
            <person name="Annavajhala M.K."/>
            <person name="Welles L."/>
            <person name="Abbas B."/>
            <person name="Sorokin D."/>
            <person name="Park H."/>
            <person name="Van Loosdrecht M."/>
            <person name="Chandran K."/>
        </authorList>
    </citation>
    <scope>NUCLEOTIDE SEQUENCE</scope>
    <source>
        <strain evidence="6">SBR_L</strain>
    </source>
</reference>
<dbReference type="InterPro" id="IPR000157">
    <property type="entry name" value="TIR_dom"/>
</dbReference>
<accession>A0ABX1TDY6</accession>
<organism evidence="6 7">
    <name type="scientific">Candidatus Accumulibacter contiguus</name>
    <dbReference type="NCBI Taxonomy" id="2954381"/>
    <lineage>
        <taxon>Bacteria</taxon>
        <taxon>Pseudomonadati</taxon>
        <taxon>Pseudomonadota</taxon>
        <taxon>Betaproteobacteria</taxon>
        <taxon>Candidatus Accumulibacter</taxon>
    </lineage>
</organism>
<feature type="region of interest" description="Disordered" evidence="4">
    <location>
        <begin position="542"/>
        <end position="571"/>
    </location>
</feature>
<dbReference type="Pfam" id="PF03477">
    <property type="entry name" value="ATP-cone"/>
    <property type="match status" value="1"/>
</dbReference>
<dbReference type="Gene3D" id="3.40.50.10140">
    <property type="entry name" value="Toll/interleukin-1 receptor homology (TIR) domain"/>
    <property type="match status" value="1"/>
</dbReference>
<dbReference type="SUPFAM" id="SSF52200">
    <property type="entry name" value="Toll/Interleukin receptor TIR domain"/>
    <property type="match status" value="1"/>
</dbReference>
<dbReference type="RefSeq" id="WP_169071548.1">
    <property type="nucleotide sequence ID" value="NZ_JAZKUC010000001.1"/>
</dbReference>
<dbReference type="SMART" id="SM00255">
    <property type="entry name" value="TIR"/>
    <property type="match status" value="1"/>
</dbReference>
<feature type="compositionally biased region" description="Basic and acidic residues" evidence="4">
    <location>
        <begin position="562"/>
        <end position="571"/>
    </location>
</feature>
<evidence type="ECO:0000313" key="7">
    <source>
        <dbReference type="Proteomes" id="UP000886469"/>
    </source>
</evidence>
<comment type="caution">
    <text evidence="6">The sequence shown here is derived from an EMBL/GenBank/DDBJ whole genome shotgun (WGS) entry which is preliminary data.</text>
</comment>
<evidence type="ECO:0000256" key="2">
    <source>
        <dbReference type="ARBA" id="ARBA00022840"/>
    </source>
</evidence>
<name>A0ABX1TDY6_9PROT</name>
<evidence type="ECO:0000256" key="4">
    <source>
        <dbReference type="SAM" id="MobiDB-lite"/>
    </source>
</evidence>
<evidence type="ECO:0000256" key="3">
    <source>
        <dbReference type="PROSITE-ProRule" id="PRU00492"/>
    </source>
</evidence>
<protein>
    <submittedName>
        <fullName evidence="6">TIR domain-containing protein</fullName>
    </submittedName>
</protein>
<gene>
    <name evidence="6" type="ORF">E4Q08_19165</name>
</gene>
<dbReference type="Proteomes" id="UP000886469">
    <property type="component" value="Unassembled WGS sequence"/>
</dbReference>
<feature type="domain" description="ATP-cone" evidence="5">
    <location>
        <begin position="459"/>
        <end position="554"/>
    </location>
</feature>
<keyword evidence="7" id="KW-1185">Reference proteome</keyword>
<evidence type="ECO:0000313" key="6">
    <source>
        <dbReference type="EMBL" id="NMQ07206.1"/>
    </source>
</evidence>
<dbReference type="InterPro" id="IPR005144">
    <property type="entry name" value="ATP-cone_dom"/>
</dbReference>
<dbReference type="Pfam" id="PF13676">
    <property type="entry name" value="TIR_2"/>
    <property type="match status" value="1"/>
</dbReference>
<evidence type="ECO:0000259" key="5">
    <source>
        <dbReference type="PROSITE" id="PS51161"/>
    </source>
</evidence>
<evidence type="ECO:0000256" key="1">
    <source>
        <dbReference type="ARBA" id="ARBA00022741"/>
    </source>
</evidence>
<dbReference type="PROSITE" id="PS51161">
    <property type="entry name" value="ATP_CONE"/>
    <property type="match status" value="1"/>
</dbReference>
<dbReference type="InterPro" id="IPR035897">
    <property type="entry name" value="Toll_tir_struct_dom_sf"/>
</dbReference>
<feature type="compositionally biased region" description="Basic and acidic residues" evidence="4">
    <location>
        <begin position="542"/>
        <end position="555"/>
    </location>
</feature>
<keyword evidence="2 3" id="KW-0067">ATP-binding</keyword>
<keyword evidence="1 3" id="KW-0547">Nucleotide-binding</keyword>
<dbReference type="EMBL" id="SPMX01000067">
    <property type="protein sequence ID" value="NMQ07206.1"/>
    <property type="molecule type" value="Genomic_DNA"/>
</dbReference>
<sequence>MSWVQPQPYDHRLFDQIDLGSPFGRLCLILAPALRIEPRLLRNARQRYLPRSDASLENRLWFSRVIETRSTRSVNLRPGLARRLVDQLAVQGGPHGRERLARICDFIAEQTRDWDPLDRIEQSLRWAVRDDDQARVGELLRELLRRIATSSEERSRADLARWIKGALPPLQAVTEAHRESGWLAQFAGAALGDTGIVLRGHGTPREPMPGWLATLLPASAGLTLGLRLGRSDERLILECLEPEPGLPRLDLFTPAPAPVHIECENRAQGSPGWVSLFVGCRIPVGRSCHALILQTLDGRRFRVASREGSEAIRADHSPSRSVVFVCASGDEKHAFRLADLLKRQGVSVRVEPLAASMRKMPDSAAAADPDEQLVVLWSRHAASAMENDPERVRNVFSPAASGAAYRLLIGLDRTPLPEGIGAGGAPAARLDFSERSADWGRDEAQAVLSALSSERPVVLQVLRSDHTLEEFRPARLAADVAEVLPATPGRQERASALAQQIEASLRRRRPRGGIVDTVEIGGEVERALVRAGEHEAARAYAERGLRGLSSDRGRDPAQTPSEPEREPLAEAKKTAATDIYLSHARADQSVARELAKRLTGAGLRVFLDVASVRAGDNWHQKVEEARCVVVLWTSAARESDHVKAEAAWAIERNKYFPAVLDDFPSPPPFASLPPMFTRYQVADLRGWPRQKEAEAAFERFLMELRDSIAVLTTY</sequence>
<proteinExistence type="predicted"/>